<dbReference type="InterPro" id="IPR014001">
    <property type="entry name" value="Helicase_ATP-bd"/>
</dbReference>
<dbReference type="PROSITE" id="PS51192">
    <property type="entry name" value="HELICASE_ATP_BIND_1"/>
    <property type="match status" value="1"/>
</dbReference>
<keyword evidence="5" id="KW-1133">Transmembrane helix</keyword>
<dbReference type="Proteomes" id="UP000694621">
    <property type="component" value="Unplaced"/>
</dbReference>
<evidence type="ECO:0000256" key="6">
    <source>
        <dbReference type="SAM" id="SignalP"/>
    </source>
</evidence>
<comment type="domain">
    <text evidence="4">The Q motif is unique to and characteristic of the DEAD box family of RNA helicases and controls ATP binding and hydrolysis.</text>
</comment>
<evidence type="ECO:0000313" key="8">
    <source>
        <dbReference type="Ensembl" id="ENSAMXP00005003018.1"/>
    </source>
</evidence>
<dbReference type="InterPro" id="IPR000629">
    <property type="entry name" value="RNA-helicase_DEAD-box_CS"/>
</dbReference>
<dbReference type="InterPro" id="IPR027417">
    <property type="entry name" value="P-loop_NTPase"/>
</dbReference>
<keyword evidence="5" id="KW-0472">Membrane</keyword>
<protein>
    <recommendedName>
        <fullName evidence="4">ATP-dependent RNA helicase</fullName>
        <ecNumber evidence="4">3.6.4.13</ecNumber>
    </recommendedName>
</protein>
<dbReference type="EC" id="3.6.4.13" evidence="4"/>
<feature type="transmembrane region" description="Helical" evidence="5">
    <location>
        <begin position="36"/>
        <end position="55"/>
    </location>
</feature>
<dbReference type="GO" id="GO:0003723">
    <property type="term" value="F:RNA binding"/>
    <property type="evidence" value="ECO:0007669"/>
    <property type="project" value="UniProtKB-UniRule"/>
</dbReference>
<dbReference type="SMART" id="SM00487">
    <property type="entry name" value="DEXDc"/>
    <property type="match status" value="1"/>
</dbReference>
<evidence type="ECO:0000313" key="9">
    <source>
        <dbReference type="Proteomes" id="UP000694621"/>
    </source>
</evidence>
<evidence type="ECO:0000256" key="3">
    <source>
        <dbReference type="ARBA" id="ARBA00022840"/>
    </source>
</evidence>
<keyword evidence="1 4" id="KW-0547">Nucleotide-binding</keyword>
<sequence length="180" mass="20004">MIMLVCWEGLCIILCFSFQSACIPLFMSNKDIAAEAVTGSGKTLAFVIPVLEILLKREEKLKKMQVGALIITPTRELAVQISEVMGQFLEEFPQFRQILLIGGSNPINDVNNFKTHGANIVIGTPGRLEDMFRRKADGLDLASCMKALDVLVLDEADRLLDMGFEARCPLVSYKTFNTIM</sequence>
<keyword evidence="2 4" id="KW-0378">Hydrolase</keyword>
<dbReference type="PANTHER" id="PTHR24031">
    <property type="entry name" value="RNA HELICASE"/>
    <property type="match status" value="1"/>
</dbReference>
<comment type="similarity">
    <text evidence="4">Belongs to the DEAD box helicase family.</text>
</comment>
<evidence type="ECO:0000256" key="2">
    <source>
        <dbReference type="ARBA" id="ARBA00022801"/>
    </source>
</evidence>
<dbReference type="InterPro" id="IPR011545">
    <property type="entry name" value="DEAD/DEAH_box_helicase_dom"/>
</dbReference>
<dbReference type="GO" id="GO:0005524">
    <property type="term" value="F:ATP binding"/>
    <property type="evidence" value="ECO:0007669"/>
    <property type="project" value="UniProtKB-UniRule"/>
</dbReference>
<dbReference type="SUPFAM" id="SSF52540">
    <property type="entry name" value="P-loop containing nucleoside triphosphate hydrolases"/>
    <property type="match status" value="1"/>
</dbReference>
<evidence type="ECO:0000256" key="5">
    <source>
        <dbReference type="SAM" id="Phobius"/>
    </source>
</evidence>
<comment type="function">
    <text evidence="4">RNA helicase.</text>
</comment>
<organism evidence="8 9">
    <name type="scientific">Astyanax mexicanus</name>
    <name type="common">Blind cave fish</name>
    <name type="synonym">Astyanax fasciatus mexicanus</name>
    <dbReference type="NCBI Taxonomy" id="7994"/>
    <lineage>
        <taxon>Eukaryota</taxon>
        <taxon>Metazoa</taxon>
        <taxon>Chordata</taxon>
        <taxon>Craniata</taxon>
        <taxon>Vertebrata</taxon>
        <taxon>Euteleostomi</taxon>
        <taxon>Actinopterygii</taxon>
        <taxon>Neopterygii</taxon>
        <taxon>Teleostei</taxon>
        <taxon>Ostariophysi</taxon>
        <taxon>Characiformes</taxon>
        <taxon>Characoidei</taxon>
        <taxon>Acestrorhamphidae</taxon>
        <taxon>Acestrorhamphinae</taxon>
        <taxon>Astyanax</taxon>
    </lineage>
</organism>
<dbReference type="Ensembl" id="ENSAMXT00005003436.1">
    <property type="protein sequence ID" value="ENSAMXP00005003018.1"/>
    <property type="gene ID" value="ENSAMXG00005001872.1"/>
</dbReference>
<feature type="signal peptide" evidence="6">
    <location>
        <begin position="1"/>
        <end position="22"/>
    </location>
</feature>
<dbReference type="Pfam" id="PF00270">
    <property type="entry name" value="DEAD"/>
    <property type="match status" value="1"/>
</dbReference>
<keyword evidence="4" id="KW-0694">RNA-binding</keyword>
<feature type="chain" id="PRO_5034216148" description="ATP-dependent RNA helicase" evidence="6">
    <location>
        <begin position="23"/>
        <end position="180"/>
    </location>
</feature>
<evidence type="ECO:0000256" key="4">
    <source>
        <dbReference type="RuleBase" id="RU365068"/>
    </source>
</evidence>
<accession>A0A8B9GTB4</accession>
<evidence type="ECO:0000256" key="1">
    <source>
        <dbReference type="ARBA" id="ARBA00022741"/>
    </source>
</evidence>
<keyword evidence="3 4" id="KW-0067">ATP-binding</keyword>
<keyword evidence="6" id="KW-0732">Signal</keyword>
<dbReference type="GO" id="GO:0016787">
    <property type="term" value="F:hydrolase activity"/>
    <property type="evidence" value="ECO:0007669"/>
    <property type="project" value="UniProtKB-KW"/>
</dbReference>
<dbReference type="AlphaFoldDB" id="A0A8B9GTB4"/>
<dbReference type="GO" id="GO:0003724">
    <property type="term" value="F:RNA helicase activity"/>
    <property type="evidence" value="ECO:0007669"/>
    <property type="project" value="UniProtKB-EC"/>
</dbReference>
<keyword evidence="4" id="KW-0347">Helicase</keyword>
<keyword evidence="5" id="KW-0812">Transmembrane</keyword>
<reference evidence="8" key="1">
    <citation type="submission" date="2025-08" db="UniProtKB">
        <authorList>
            <consortium name="Ensembl"/>
        </authorList>
    </citation>
    <scope>IDENTIFICATION</scope>
</reference>
<name>A0A8B9GTB4_ASTMX</name>
<comment type="catalytic activity">
    <reaction evidence="4">
        <text>ATP + H2O = ADP + phosphate + H(+)</text>
        <dbReference type="Rhea" id="RHEA:13065"/>
        <dbReference type="ChEBI" id="CHEBI:15377"/>
        <dbReference type="ChEBI" id="CHEBI:15378"/>
        <dbReference type="ChEBI" id="CHEBI:30616"/>
        <dbReference type="ChEBI" id="CHEBI:43474"/>
        <dbReference type="ChEBI" id="CHEBI:456216"/>
        <dbReference type="EC" id="3.6.4.13"/>
    </reaction>
</comment>
<dbReference type="PROSITE" id="PS00039">
    <property type="entry name" value="DEAD_ATP_HELICASE"/>
    <property type="match status" value="1"/>
</dbReference>
<proteinExistence type="inferred from homology"/>
<dbReference type="Gene3D" id="3.40.50.300">
    <property type="entry name" value="P-loop containing nucleotide triphosphate hydrolases"/>
    <property type="match status" value="1"/>
</dbReference>
<feature type="domain" description="Helicase ATP-binding" evidence="7">
    <location>
        <begin position="23"/>
        <end position="180"/>
    </location>
</feature>
<evidence type="ECO:0000259" key="7">
    <source>
        <dbReference type="PROSITE" id="PS51192"/>
    </source>
</evidence>